<dbReference type="InterPro" id="IPR034660">
    <property type="entry name" value="DinB/YfiT-like"/>
</dbReference>
<feature type="domain" description="DinB-like" evidence="6">
    <location>
        <begin position="29"/>
        <end position="165"/>
    </location>
</feature>
<comment type="subcellular location">
    <subcellularLocation>
        <location evidence="5">Cytoplasm</location>
    </subcellularLocation>
</comment>
<dbReference type="GO" id="GO:0016787">
    <property type="term" value="F:hydrolase activity"/>
    <property type="evidence" value="ECO:0007669"/>
    <property type="project" value="UniProtKB-UniRule"/>
</dbReference>
<dbReference type="eggNOG" id="COG2318">
    <property type="taxonomic scope" value="Bacteria"/>
</dbReference>
<feature type="binding site" evidence="5">
    <location>
        <position position="65"/>
    </location>
    <ligand>
        <name>Zn(2+)</name>
        <dbReference type="ChEBI" id="CHEBI:29105"/>
    </ligand>
</feature>
<dbReference type="Pfam" id="PF12867">
    <property type="entry name" value="DinB_2"/>
    <property type="match status" value="1"/>
</dbReference>
<evidence type="ECO:0000256" key="2">
    <source>
        <dbReference type="ARBA" id="ARBA00022723"/>
    </source>
</evidence>
<sequence>MDELKYPIGQFNFSEEVSDVQIPGLVAHIEALPDLLLKSIGGLSEEQLNCSYRPAGWTIRQVVHHIADSHMNGYVRFKLALTEDCPTIKPYDEAQWAELEDAVNMPVDVSLRLVESLHKRWVRLIRSLSSTQLDSEFRHPDIGNVSLKKATSLYAWHGNHHLGHINTFKKKIGLEI</sequence>
<comment type="subunit">
    <text evidence="5">Homodimer.</text>
</comment>
<dbReference type="OrthoDB" id="9796039at2"/>
<evidence type="ECO:0000256" key="5">
    <source>
        <dbReference type="HAMAP-Rule" id="MF_01256"/>
    </source>
</evidence>
<keyword evidence="1 5" id="KW-0963">Cytoplasm</keyword>
<keyword evidence="4 5" id="KW-0862">Zinc</keyword>
<evidence type="ECO:0000259" key="6">
    <source>
        <dbReference type="Pfam" id="PF12867"/>
    </source>
</evidence>
<organism evidence="7 8">
    <name type="scientific">Desulfosporosinus youngiae DSM 17734</name>
    <dbReference type="NCBI Taxonomy" id="768710"/>
    <lineage>
        <taxon>Bacteria</taxon>
        <taxon>Bacillati</taxon>
        <taxon>Bacillota</taxon>
        <taxon>Clostridia</taxon>
        <taxon>Eubacteriales</taxon>
        <taxon>Desulfitobacteriaceae</taxon>
        <taxon>Desulfosporosinus</taxon>
    </lineage>
</organism>
<dbReference type="NCBIfam" id="NF009807">
    <property type="entry name" value="PRK13291.1"/>
    <property type="match status" value="1"/>
</dbReference>
<dbReference type="HAMAP" id="MF_01256">
    <property type="entry name" value="YfiT_hydrol"/>
    <property type="match status" value="1"/>
</dbReference>
<dbReference type="HOGENOM" id="CLU_105789_1_0_9"/>
<dbReference type="InterPro" id="IPR023774">
    <property type="entry name" value="Put_metal_dep_hydrolase_YfiT"/>
</dbReference>
<dbReference type="RefSeq" id="WP_007781958.1">
    <property type="nucleotide sequence ID" value="NZ_CM001441.1"/>
</dbReference>
<comment type="function">
    <text evidence="5">Possible metal-dependent hydrolase.</text>
</comment>
<dbReference type="STRING" id="768710.DesyoDRAFT_1803"/>
<evidence type="ECO:0000256" key="3">
    <source>
        <dbReference type="ARBA" id="ARBA00022801"/>
    </source>
</evidence>
<keyword evidence="3 5" id="KW-0378">Hydrolase</keyword>
<dbReference type="GO" id="GO:0008270">
    <property type="term" value="F:zinc ion binding"/>
    <property type="evidence" value="ECO:0007669"/>
    <property type="project" value="UniProtKB-UniRule"/>
</dbReference>
<dbReference type="Proteomes" id="UP000005104">
    <property type="component" value="Chromosome"/>
</dbReference>
<comment type="cofactor">
    <cofactor evidence="5">
        <name>Zn(2+)</name>
        <dbReference type="ChEBI" id="CHEBI:29105"/>
    </cofactor>
    <text evidence="5">Binds 1 zinc ion per subunit.</text>
</comment>
<dbReference type="SUPFAM" id="SSF109854">
    <property type="entry name" value="DinB/YfiT-like putative metalloenzymes"/>
    <property type="match status" value="1"/>
</dbReference>
<comment type="similarity">
    <text evidence="5">Belongs to the metal hydrolase YfiT family.</text>
</comment>
<dbReference type="EMBL" id="CM001441">
    <property type="protein sequence ID" value="EHQ88928.1"/>
    <property type="molecule type" value="Genomic_DNA"/>
</dbReference>
<name>H5XTX0_9FIRM</name>
<evidence type="ECO:0000313" key="7">
    <source>
        <dbReference type="EMBL" id="EHQ88928.1"/>
    </source>
</evidence>
<dbReference type="AlphaFoldDB" id="H5XTX0"/>
<feature type="binding site" evidence="5">
    <location>
        <position position="157"/>
    </location>
    <ligand>
        <name>Zn(2+)</name>
        <dbReference type="ChEBI" id="CHEBI:29105"/>
    </ligand>
</feature>
<dbReference type="GO" id="GO:0005737">
    <property type="term" value="C:cytoplasm"/>
    <property type="evidence" value="ECO:0007669"/>
    <property type="project" value="UniProtKB-SubCell"/>
</dbReference>
<evidence type="ECO:0000313" key="8">
    <source>
        <dbReference type="Proteomes" id="UP000005104"/>
    </source>
</evidence>
<gene>
    <name evidence="7" type="ORF">DesyoDRAFT_1803</name>
</gene>
<proteinExistence type="inferred from homology"/>
<evidence type="ECO:0000256" key="1">
    <source>
        <dbReference type="ARBA" id="ARBA00022490"/>
    </source>
</evidence>
<evidence type="ECO:0000256" key="4">
    <source>
        <dbReference type="ARBA" id="ARBA00022833"/>
    </source>
</evidence>
<accession>H5XTX0</accession>
<reference evidence="7 8" key="1">
    <citation type="submission" date="2011-11" db="EMBL/GenBank/DDBJ databases">
        <title>The Noncontiguous Finished genome of Desulfosporosinus youngiae DSM 17734.</title>
        <authorList>
            <consortium name="US DOE Joint Genome Institute (JGI-PGF)"/>
            <person name="Lucas S."/>
            <person name="Han J."/>
            <person name="Lapidus A."/>
            <person name="Cheng J.-F."/>
            <person name="Goodwin L."/>
            <person name="Pitluck S."/>
            <person name="Peters L."/>
            <person name="Ovchinnikova G."/>
            <person name="Lu M."/>
            <person name="Land M.L."/>
            <person name="Hauser L."/>
            <person name="Pester M."/>
            <person name="Spring S."/>
            <person name="Ollivier B."/>
            <person name="Rattei T."/>
            <person name="Klenk H.-P."/>
            <person name="Wagner M."/>
            <person name="Loy A."/>
            <person name="Woyke T.J."/>
        </authorList>
    </citation>
    <scope>NUCLEOTIDE SEQUENCE [LARGE SCALE GENOMIC DNA]</scope>
    <source>
        <strain evidence="7 8">DSM 17734</strain>
    </source>
</reference>
<feature type="binding site" evidence="5">
    <location>
        <position position="161"/>
    </location>
    <ligand>
        <name>Zn(2+)</name>
        <dbReference type="ChEBI" id="CHEBI:29105"/>
    </ligand>
</feature>
<dbReference type="InterPro" id="IPR024775">
    <property type="entry name" value="DinB-like"/>
</dbReference>
<dbReference type="Gene3D" id="1.20.120.450">
    <property type="entry name" value="dinb family like domain"/>
    <property type="match status" value="1"/>
</dbReference>
<protein>
    <recommendedName>
        <fullName evidence="5">Putative metal-dependent hydrolase DesyoDRAFT_1803</fullName>
        <ecNumber evidence="5">3.-.-.-</ecNumber>
    </recommendedName>
</protein>
<keyword evidence="2 5" id="KW-0479">Metal-binding</keyword>
<dbReference type="EC" id="3.-.-.-" evidence="5"/>
<keyword evidence="8" id="KW-1185">Reference proteome</keyword>